<keyword evidence="3" id="KW-0539">Nucleus</keyword>
<comment type="similarity">
    <text evidence="3">Belongs to the ROX family.</text>
</comment>
<dbReference type="SUPFAM" id="SSF51197">
    <property type="entry name" value="Clavaminate synthase-like"/>
    <property type="match status" value="1"/>
</dbReference>
<evidence type="ECO:0000256" key="2">
    <source>
        <dbReference type="ARBA" id="ARBA00023004"/>
    </source>
</evidence>
<dbReference type="InterPro" id="IPR039994">
    <property type="entry name" value="NO66-like"/>
</dbReference>
<dbReference type="CDD" id="cd02208">
    <property type="entry name" value="cupin_RmlC-like"/>
    <property type="match status" value="1"/>
</dbReference>
<dbReference type="GO" id="GO:0032453">
    <property type="term" value="F:histone H3K4 demethylase activity"/>
    <property type="evidence" value="ECO:0007669"/>
    <property type="project" value="TreeGrafter"/>
</dbReference>
<evidence type="ECO:0000259" key="5">
    <source>
        <dbReference type="PROSITE" id="PS51184"/>
    </source>
</evidence>
<dbReference type="Gene3D" id="2.60.120.650">
    <property type="entry name" value="Cupin"/>
    <property type="match status" value="1"/>
</dbReference>
<keyword evidence="3" id="KW-0805">Transcription regulation</keyword>
<comment type="function">
    <text evidence="3">Oxygenase that can act as both a histone lysine demethylase and a ribosomal histidine hydroxylase.</text>
</comment>
<dbReference type="InterPro" id="IPR003347">
    <property type="entry name" value="JmjC_dom"/>
</dbReference>
<dbReference type="EMBL" id="JACTNZ010000001">
    <property type="protein sequence ID" value="KAG5563738.1"/>
    <property type="molecule type" value="Genomic_DNA"/>
</dbReference>
<dbReference type="GO" id="GO:0005506">
    <property type="term" value="F:iron ion binding"/>
    <property type="evidence" value="ECO:0007669"/>
    <property type="project" value="UniProtKB-UniRule"/>
</dbReference>
<evidence type="ECO:0000313" key="7">
    <source>
        <dbReference type="Proteomes" id="UP000823749"/>
    </source>
</evidence>
<feature type="compositionally biased region" description="Basic residues" evidence="4">
    <location>
        <begin position="53"/>
        <end position="71"/>
    </location>
</feature>
<feature type="region of interest" description="Disordered" evidence="4">
    <location>
        <begin position="1"/>
        <end position="24"/>
    </location>
</feature>
<evidence type="ECO:0000313" key="6">
    <source>
        <dbReference type="EMBL" id="KAG5563738.1"/>
    </source>
</evidence>
<keyword evidence="2 3" id="KW-0408">Iron</keyword>
<gene>
    <name evidence="6" type="ORF">RHGRI_000069</name>
</gene>
<keyword evidence="3" id="KW-0804">Transcription</keyword>
<name>A0AAV6LF41_9ERIC</name>
<evidence type="ECO:0000256" key="4">
    <source>
        <dbReference type="SAM" id="MobiDB-lite"/>
    </source>
</evidence>
<dbReference type="PROSITE" id="PS51184">
    <property type="entry name" value="JMJC"/>
    <property type="match status" value="1"/>
</dbReference>
<feature type="compositionally biased region" description="Polar residues" evidence="4">
    <location>
        <begin position="1"/>
        <end position="10"/>
    </location>
</feature>
<evidence type="ECO:0000256" key="3">
    <source>
        <dbReference type="RuleBase" id="RU366061"/>
    </source>
</evidence>
<comment type="cofactor">
    <cofactor evidence="3">
        <name>Fe(2+)</name>
        <dbReference type="ChEBI" id="CHEBI:29033"/>
    </cofactor>
    <text evidence="3">Binds 1 Fe(2+) ion per subunit.</text>
</comment>
<organism evidence="6 7">
    <name type="scientific">Rhododendron griersonianum</name>
    <dbReference type="NCBI Taxonomy" id="479676"/>
    <lineage>
        <taxon>Eukaryota</taxon>
        <taxon>Viridiplantae</taxon>
        <taxon>Streptophyta</taxon>
        <taxon>Embryophyta</taxon>
        <taxon>Tracheophyta</taxon>
        <taxon>Spermatophyta</taxon>
        <taxon>Magnoliopsida</taxon>
        <taxon>eudicotyledons</taxon>
        <taxon>Gunneridae</taxon>
        <taxon>Pentapetalae</taxon>
        <taxon>asterids</taxon>
        <taxon>Ericales</taxon>
        <taxon>Ericaceae</taxon>
        <taxon>Ericoideae</taxon>
        <taxon>Rhodoreae</taxon>
        <taxon>Rhododendron</taxon>
    </lineage>
</organism>
<comment type="caution">
    <text evidence="6">The sequence shown here is derived from an EMBL/GenBank/DDBJ whole genome shotgun (WGS) entry which is preliminary data.</text>
</comment>
<keyword evidence="3" id="KW-0223">Dioxygenase</keyword>
<dbReference type="Pfam" id="PF08007">
    <property type="entry name" value="JmjC_2"/>
    <property type="match status" value="1"/>
</dbReference>
<keyword evidence="7" id="KW-1185">Reference proteome</keyword>
<feature type="region of interest" description="Disordered" evidence="4">
    <location>
        <begin position="42"/>
        <end position="71"/>
    </location>
</feature>
<protein>
    <recommendedName>
        <fullName evidence="3">Bifunctional lysine-specific demethylase and histidyl-hydroxylase</fullName>
        <ecNumber evidence="3">1.14.11.-</ecNumber>
    </recommendedName>
</protein>
<dbReference type="GO" id="GO:0005730">
    <property type="term" value="C:nucleolus"/>
    <property type="evidence" value="ECO:0007669"/>
    <property type="project" value="TreeGrafter"/>
</dbReference>
<reference evidence="6" key="1">
    <citation type="submission" date="2020-08" db="EMBL/GenBank/DDBJ databases">
        <title>Plant Genome Project.</title>
        <authorList>
            <person name="Zhang R.-G."/>
        </authorList>
    </citation>
    <scope>NUCLEOTIDE SEQUENCE</scope>
    <source>
        <strain evidence="6">WSP0</strain>
        <tissue evidence="6">Leaf</tissue>
    </source>
</reference>
<keyword evidence="3" id="KW-0560">Oxidoreductase</keyword>
<sequence>MEQQEQQNQRPIRPKHKRKSNNKSMKSETIFALMLASLHATSSSSTTLANPNKKQRKKNDSRRPNSYHHHHQLQLLTQLRLSLLSKTHNSPPLFPNLTLPLPILSLLPLLLTSKYAEVVCKCAEFVGVAALFSLEMNEQIAGDDETVKGLIFALSSSNGRRSSSIAVCNAVLDMATTSFGRQRLVESSFLECLISVCGCNQPVGSWLENGYMYSSVYEVSRNSQALVYLSNEERGSEARLRIGFEEDELPVSLLDASIMLINACSTENLEKIPKKLSESLLAYLKKFWTKVHSQMLLCTNTILKHSQESHSCVSNFSTNNLAESIFRLSISVDELTTPLHMDVVKRCIFSRDGSGFENFIENNWEVSPMLIGKFSSGLNEGTDIFGSFRQSLDFNEAFPSFLSTILKNLVSCPPIASDELDILHFLKEMKNQLGCPMIYKQDIRVLKTQNLKREVHFFQDSQFLIMDDILRCKEAYEEGYTIALRGMEFRLGSIADLVDGLAYLFGQPSAGVNMYLTPPNSQGLACHRDDHCVFVCQLVGVKKWTVFRPKTLQLPRLYETVENTHEAATLALDGSKQFFLREGDVLYIPRGFPHEACTVVDNDRSNETAEFSLHLTLAIEVEPPFEWEGFAHVALHNWNQNQKQSSSTSCDSLCGSLNAISVILMRVAIKLIGDSDPTFRKACLVGAISLLSDSEGWLDLNQRSIFSHLIKSIDAKSSFSDALRNVMMSLQENEDPLQQIRWLQHLGNDEQVIEVQEWSIPSIEQLQHLILFCHDHKDEAEAAFMEVKCKFCSEAVFEDVEKCYKILLGKYRKVRKQYTSGMLSLHCN</sequence>
<keyword evidence="1 3" id="KW-0479">Metal-binding</keyword>
<feature type="compositionally biased region" description="Basic residues" evidence="4">
    <location>
        <begin position="12"/>
        <end position="21"/>
    </location>
</feature>
<comment type="subcellular location">
    <subcellularLocation>
        <location evidence="3">Nucleus</location>
    </subcellularLocation>
</comment>
<feature type="domain" description="JmjC" evidence="5">
    <location>
        <begin position="480"/>
        <end position="654"/>
    </location>
</feature>
<dbReference type="AlphaFoldDB" id="A0AAV6LF41"/>
<dbReference type="Proteomes" id="UP000823749">
    <property type="component" value="Chromosome 1"/>
</dbReference>
<proteinExistence type="inferred from homology"/>
<evidence type="ECO:0000256" key="1">
    <source>
        <dbReference type="ARBA" id="ARBA00022723"/>
    </source>
</evidence>
<dbReference type="GO" id="GO:0051864">
    <property type="term" value="F:histone H3K36 demethylase activity"/>
    <property type="evidence" value="ECO:0007669"/>
    <property type="project" value="TreeGrafter"/>
</dbReference>
<accession>A0AAV6LF41</accession>
<dbReference type="PANTHER" id="PTHR13096:SF9">
    <property type="entry name" value="BIFUNCTIONAL LYSINE-SPECIFIC DEMETHYLASE AND HISTIDYL-HYDROXYLASE"/>
    <property type="match status" value="1"/>
</dbReference>
<dbReference type="EC" id="1.14.11.-" evidence="3"/>
<dbReference type="PANTHER" id="PTHR13096">
    <property type="entry name" value="MINA53 MYC INDUCED NUCLEAR ANTIGEN"/>
    <property type="match status" value="1"/>
</dbReference>